<feature type="transmembrane region" description="Helical" evidence="1">
    <location>
        <begin position="142"/>
        <end position="161"/>
    </location>
</feature>
<protein>
    <recommendedName>
        <fullName evidence="4">YhhN-like protein</fullName>
    </recommendedName>
</protein>
<feature type="transmembrane region" description="Helical" evidence="1">
    <location>
        <begin position="31"/>
        <end position="50"/>
    </location>
</feature>
<keyword evidence="1" id="KW-0472">Membrane</keyword>
<reference evidence="2 3" key="1">
    <citation type="submission" date="2023-04" db="EMBL/GenBank/DDBJ databases">
        <title>Fusibacter bizertensis strain WBS, isolated from littoral bottom sediments of the Arctic seas - biochemical and genomic analysis.</title>
        <authorList>
            <person name="Brioukhanov A.L."/>
        </authorList>
    </citation>
    <scope>NUCLEOTIDE SEQUENCE [LARGE SCALE GENOMIC DNA]</scope>
    <source>
        <strain evidence="2 3">WBS</strain>
    </source>
</reference>
<feature type="transmembrane region" description="Helical" evidence="1">
    <location>
        <begin position="62"/>
        <end position="81"/>
    </location>
</feature>
<evidence type="ECO:0000313" key="3">
    <source>
        <dbReference type="Proteomes" id="UP001158045"/>
    </source>
</evidence>
<feature type="transmembrane region" description="Helical" evidence="1">
    <location>
        <begin position="7"/>
        <end position="25"/>
    </location>
</feature>
<dbReference type="EMBL" id="JARYZI010000002">
    <property type="protein sequence ID" value="MDH8677467.1"/>
    <property type="molecule type" value="Genomic_DNA"/>
</dbReference>
<keyword evidence="1" id="KW-0812">Transmembrane</keyword>
<sequence length="232" mass="26419">MKTKFIVVQLFLYIVFIILDLRSGYTFVSSSLKLLTIGLCLMWLIGNLIFETKHSDNKGSILKFKWMTTILSFTFVSDIFLLFTKHYTVGIATFIMVQILYACMVRKVKLKRALVIVLLVSVFGVIIFIFSKTNTVFTESFLMGFEVLIYAILFISNLIVYGSRSGLSDRNKWLFIGLCLYAICDLQVAIYNLPPNSVIPSSVIQFVAIGMWLFYLPGQVLLTLSTNKKGYL</sequence>
<dbReference type="RefSeq" id="WP_281093282.1">
    <property type="nucleotide sequence ID" value="NZ_JARYZI010000002.1"/>
</dbReference>
<feature type="transmembrane region" description="Helical" evidence="1">
    <location>
        <begin position="87"/>
        <end position="105"/>
    </location>
</feature>
<evidence type="ECO:0008006" key="4">
    <source>
        <dbReference type="Google" id="ProtNLM"/>
    </source>
</evidence>
<name>A0ABT6NAM4_9FIRM</name>
<feature type="transmembrane region" description="Helical" evidence="1">
    <location>
        <begin position="203"/>
        <end position="224"/>
    </location>
</feature>
<comment type="caution">
    <text evidence="2">The sequence shown here is derived from an EMBL/GenBank/DDBJ whole genome shotgun (WGS) entry which is preliminary data.</text>
</comment>
<evidence type="ECO:0000256" key="1">
    <source>
        <dbReference type="SAM" id="Phobius"/>
    </source>
</evidence>
<keyword evidence="3" id="KW-1185">Reference proteome</keyword>
<keyword evidence="1" id="KW-1133">Transmembrane helix</keyword>
<proteinExistence type="predicted"/>
<dbReference type="Proteomes" id="UP001158045">
    <property type="component" value="Unassembled WGS sequence"/>
</dbReference>
<feature type="transmembrane region" description="Helical" evidence="1">
    <location>
        <begin position="112"/>
        <end position="130"/>
    </location>
</feature>
<feature type="transmembrane region" description="Helical" evidence="1">
    <location>
        <begin position="173"/>
        <end position="191"/>
    </location>
</feature>
<gene>
    <name evidence="2" type="ORF">QE109_04870</name>
</gene>
<evidence type="ECO:0000313" key="2">
    <source>
        <dbReference type="EMBL" id="MDH8677467.1"/>
    </source>
</evidence>
<accession>A0ABT6NAM4</accession>
<organism evidence="2 3">
    <name type="scientific">Fusibacter bizertensis</name>
    <dbReference type="NCBI Taxonomy" id="1488331"/>
    <lineage>
        <taxon>Bacteria</taxon>
        <taxon>Bacillati</taxon>
        <taxon>Bacillota</taxon>
        <taxon>Clostridia</taxon>
        <taxon>Eubacteriales</taxon>
        <taxon>Eubacteriales Family XII. Incertae Sedis</taxon>
        <taxon>Fusibacter</taxon>
    </lineage>
</organism>